<evidence type="ECO:0000256" key="1">
    <source>
        <dbReference type="SAM" id="MobiDB-lite"/>
    </source>
</evidence>
<evidence type="ECO:0000313" key="3">
    <source>
        <dbReference type="Proteomes" id="UP000284842"/>
    </source>
</evidence>
<name>A0A409X745_9AGAR</name>
<reference evidence="2 3" key="1">
    <citation type="journal article" date="2018" name="Evol. Lett.">
        <title>Horizontal gene cluster transfer increased hallucinogenic mushroom diversity.</title>
        <authorList>
            <person name="Reynolds H.T."/>
            <person name="Vijayakumar V."/>
            <person name="Gluck-Thaler E."/>
            <person name="Korotkin H.B."/>
            <person name="Matheny P.B."/>
            <person name="Slot J.C."/>
        </authorList>
    </citation>
    <scope>NUCLEOTIDE SEQUENCE [LARGE SCALE GENOMIC DNA]</scope>
    <source>
        <strain evidence="2 3">2629</strain>
    </source>
</reference>
<accession>A0A409X745</accession>
<sequence>SSPFSFVPSIPTPTDSSSSSTLVPLKDLTELISTLTQEIKKAFVEIFQQKHHQTPSTRPQPRLCSFCNADNHLIRNCTLVTEYIRDGKAKRNNIGKVVLPSGRYVASSVPGACLKEKFDEYHCLNPIPPSIPSFYHSVSPTVHSSSHSPSSSLSIQSRIEVIEAELSTLRACQKHLNSPSPPSSNSISSSPHLTVSLPSSLSSNLASFTFTIAPTSSSSPPTSPSIEPSATSEPIKPSVDPKASIHVPTIASTPRLESPLKFASSSSILPSPFSALTHALNPSSPSKALIKYTVPLPSPLITCPFSLPLASVSFLNSLCYSPLHFPLRFRHF</sequence>
<organism evidence="2 3">
    <name type="scientific">Panaeolus cyanescens</name>
    <dbReference type="NCBI Taxonomy" id="181874"/>
    <lineage>
        <taxon>Eukaryota</taxon>
        <taxon>Fungi</taxon>
        <taxon>Dikarya</taxon>
        <taxon>Basidiomycota</taxon>
        <taxon>Agaricomycotina</taxon>
        <taxon>Agaricomycetes</taxon>
        <taxon>Agaricomycetidae</taxon>
        <taxon>Agaricales</taxon>
        <taxon>Agaricineae</taxon>
        <taxon>Galeropsidaceae</taxon>
        <taxon>Panaeolus</taxon>
    </lineage>
</organism>
<dbReference type="Proteomes" id="UP000284842">
    <property type="component" value="Unassembled WGS sequence"/>
</dbReference>
<dbReference type="InParanoid" id="A0A409X745"/>
<proteinExistence type="predicted"/>
<gene>
    <name evidence="2" type="ORF">CVT24_007549</name>
</gene>
<evidence type="ECO:0000313" key="2">
    <source>
        <dbReference type="EMBL" id="PPQ86586.1"/>
    </source>
</evidence>
<dbReference type="STRING" id="181874.A0A409X745"/>
<comment type="caution">
    <text evidence="2">The sequence shown here is derived from an EMBL/GenBank/DDBJ whole genome shotgun (WGS) entry which is preliminary data.</text>
</comment>
<dbReference type="EMBL" id="NHTK01004455">
    <property type="protein sequence ID" value="PPQ86586.1"/>
    <property type="molecule type" value="Genomic_DNA"/>
</dbReference>
<dbReference type="AlphaFoldDB" id="A0A409X745"/>
<feature type="region of interest" description="Disordered" evidence="1">
    <location>
        <begin position="1"/>
        <end position="21"/>
    </location>
</feature>
<feature type="compositionally biased region" description="Low complexity" evidence="1">
    <location>
        <begin position="214"/>
        <end position="234"/>
    </location>
</feature>
<feature type="region of interest" description="Disordered" evidence="1">
    <location>
        <begin position="214"/>
        <end position="242"/>
    </location>
</feature>
<feature type="non-terminal residue" evidence="2">
    <location>
        <position position="1"/>
    </location>
</feature>
<feature type="compositionally biased region" description="Low complexity" evidence="1">
    <location>
        <begin position="8"/>
        <end position="21"/>
    </location>
</feature>
<protein>
    <submittedName>
        <fullName evidence="2">Uncharacterized protein</fullName>
    </submittedName>
</protein>
<keyword evidence="3" id="KW-1185">Reference proteome</keyword>